<proteinExistence type="predicted"/>
<evidence type="ECO:0000313" key="4">
    <source>
        <dbReference type="Proteomes" id="UP000069902"/>
    </source>
</evidence>
<dbReference type="InParanoid" id="A0A0U5CME5"/>
<name>A0A0U5CME5_9BACT</name>
<dbReference type="Proteomes" id="UP000069902">
    <property type="component" value="Chromosome cPNK"/>
</dbReference>
<keyword evidence="2" id="KW-1133">Transmembrane helix</keyword>
<organism evidence="3 4">
    <name type="scientific">Candidatus Protochlamydia naegleriophila</name>
    <dbReference type="NCBI Taxonomy" id="389348"/>
    <lineage>
        <taxon>Bacteria</taxon>
        <taxon>Pseudomonadati</taxon>
        <taxon>Chlamydiota</taxon>
        <taxon>Chlamydiia</taxon>
        <taxon>Parachlamydiales</taxon>
        <taxon>Parachlamydiaceae</taxon>
        <taxon>Candidatus Protochlamydia</taxon>
    </lineage>
</organism>
<protein>
    <submittedName>
        <fullName evidence="3">Conserved hypothetical membrane protein</fullName>
    </submittedName>
</protein>
<feature type="compositionally biased region" description="Acidic residues" evidence="1">
    <location>
        <begin position="184"/>
        <end position="200"/>
    </location>
</feature>
<keyword evidence="2" id="KW-0812">Transmembrane</keyword>
<reference evidence="4" key="1">
    <citation type="submission" date="2015-09" db="EMBL/GenBank/DDBJ databases">
        <authorList>
            <person name="Bertelli C."/>
        </authorList>
    </citation>
    <scope>NUCLEOTIDE SEQUENCE [LARGE SCALE GENOMIC DNA]</scope>
    <source>
        <strain evidence="4">KNic</strain>
    </source>
</reference>
<evidence type="ECO:0000256" key="2">
    <source>
        <dbReference type="SAM" id="Phobius"/>
    </source>
</evidence>
<dbReference type="AlphaFoldDB" id="A0A0U5CME5"/>
<accession>A0A0U5CME5</accession>
<dbReference type="KEGG" id="pnl:PNK_0102"/>
<evidence type="ECO:0000313" key="3">
    <source>
        <dbReference type="EMBL" id="CUI15740.1"/>
    </source>
</evidence>
<gene>
    <name evidence="3" type="ORF">PNK_0102</name>
</gene>
<keyword evidence="2" id="KW-0472">Membrane</keyword>
<dbReference type="EMBL" id="LN879502">
    <property type="protein sequence ID" value="CUI15740.1"/>
    <property type="molecule type" value="Genomic_DNA"/>
</dbReference>
<keyword evidence="4" id="KW-1185">Reference proteome</keyword>
<dbReference type="PATRIC" id="fig|389348.3.peg.120"/>
<dbReference type="RefSeq" id="WP_158021649.1">
    <property type="nucleotide sequence ID" value="NZ_LN879502.1"/>
</dbReference>
<feature type="region of interest" description="Disordered" evidence="1">
    <location>
        <begin position="167"/>
        <end position="242"/>
    </location>
</feature>
<evidence type="ECO:0000256" key="1">
    <source>
        <dbReference type="SAM" id="MobiDB-lite"/>
    </source>
</evidence>
<sequence>MKSYTQNLETIQLLTKKNSCRRHFQLLEVMVAVFLILLCAAPALRIYTNMYKEQAQVARVNQRDHMVHLIHAKVIEQLYKRTIPLDEILAGGEKPFEDEELQPELNRLKYEASYHLSILLPVREKKRATSKRLHSQLLIQMKDLSHLTKPDTPTVFNYAYEVYIDRGEKGGGDGNQMATPIGAIEEDGYEEEEEGDDDESANPAAPAEPLKNEKFPARGRPALQKKSPVNAASKPANRRKGG</sequence>
<dbReference type="STRING" id="389348.PNK_0102"/>
<feature type="transmembrane region" description="Helical" evidence="2">
    <location>
        <begin position="26"/>
        <end position="47"/>
    </location>
</feature>